<dbReference type="RefSeq" id="WP_284721194.1">
    <property type="nucleotide sequence ID" value="NZ_JARZHI010000039.1"/>
</dbReference>
<sequence length="312" mass="33491">MRPKAIFALSSVILGLLPACSAGAQARSYAAPARSMGDVSTPAEIVAVGGEESREEALTASGGDEDGISLASTPGSLALGLRQAEGNAAPAPPPPPAGSKKDQAPPKEAPGAQAAPSSEATGKKLEGDGTVAVMRAPMLVYTARVNMAVYEVKSSLGEVESLARSLGGFLARRNDQSITIRVPAGRFDEAIRRIEKLGDMLSRDVQVEDVTEEYHDTEIRLKNARAVRERLEQLLAKATKVEESIQIEKELERVAETIDRLEGRMKFLRDRAAFSTITVTFQPRSSAELGKRRFNLPVPWIYELGLGRLLSL</sequence>
<gene>
    <name evidence="5" type="ORF">QHF89_32290</name>
</gene>
<keyword evidence="3" id="KW-0732">Signal</keyword>
<evidence type="ECO:0000313" key="6">
    <source>
        <dbReference type="Proteomes" id="UP001160301"/>
    </source>
</evidence>
<feature type="chain" id="PRO_5046705051" evidence="3">
    <location>
        <begin position="25"/>
        <end position="312"/>
    </location>
</feature>
<keyword evidence="6" id="KW-1185">Reference proteome</keyword>
<accession>A0ABT6P1G6</accession>
<comment type="caution">
    <text evidence="5">The sequence shown here is derived from an EMBL/GenBank/DDBJ whole genome shotgun (WGS) entry which is preliminary data.</text>
</comment>
<organism evidence="5 6">
    <name type="scientific">Polyangium sorediatum</name>
    <dbReference type="NCBI Taxonomy" id="889274"/>
    <lineage>
        <taxon>Bacteria</taxon>
        <taxon>Pseudomonadati</taxon>
        <taxon>Myxococcota</taxon>
        <taxon>Polyangia</taxon>
        <taxon>Polyangiales</taxon>
        <taxon>Polyangiaceae</taxon>
        <taxon>Polyangium</taxon>
    </lineage>
</organism>
<evidence type="ECO:0000256" key="2">
    <source>
        <dbReference type="SAM" id="MobiDB-lite"/>
    </source>
</evidence>
<name>A0ABT6P1G6_9BACT</name>
<proteinExistence type="predicted"/>
<evidence type="ECO:0000259" key="4">
    <source>
        <dbReference type="Pfam" id="PF14257"/>
    </source>
</evidence>
<protein>
    <submittedName>
        <fullName evidence="5">DUF4349 domain-containing protein</fullName>
    </submittedName>
</protein>
<keyword evidence="1" id="KW-0175">Coiled coil</keyword>
<feature type="region of interest" description="Disordered" evidence="2">
    <location>
        <begin position="50"/>
        <end position="73"/>
    </location>
</feature>
<feature type="coiled-coil region" evidence="1">
    <location>
        <begin position="207"/>
        <end position="271"/>
    </location>
</feature>
<reference evidence="5 6" key="1">
    <citation type="submission" date="2023-04" db="EMBL/GenBank/DDBJ databases">
        <title>The genome sequence of Polyangium sorediatum DSM14670.</title>
        <authorList>
            <person name="Zhang X."/>
        </authorList>
    </citation>
    <scope>NUCLEOTIDE SEQUENCE [LARGE SCALE GENOMIC DNA]</scope>
    <source>
        <strain evidence="5 6">DSM 14670</strain>
    </source>
</reference>
<evidence type="ECO:0000256" key="3">
    <source>
        <dbReference type="SAM" id="SignalP"/>
    </source>
</evidence>
<dbReference type="InterPro" id="IPR025645">
    <property type="entry name" value="DUF4349"/>
</dbReference>
<dbReference type="Pfam" id="PF14257">
    <property type="entry name" value="DUF4349"/>
    <property type="match status" value="1"/>
</dbReference>
<evidence type="ECO:0000256" key="1">
    <source>
        <dbReference type="SAM" id="Coils"/>
    </source>
</evidence>
<feature type="region of interest" description="Disordered" evidence="2">
    <location>
        <begin position="85"/>
        <end position="126"/>
    </location>
</feature>
<dbReference type="EMBL" id="JARZHI010000039">
    <property type="protein sequence ID" value="MDI1434222.1"/>
    <property type="molecule type" value="Genomic_DNA"/>
</dbReference>
<dbReference type="Proteomes" id="UP001160301">
    <property type="component" value="Unassembled WGS sequence"/>
</dbReference>
<feature type="domain" description="DUF4349" evidence="4">
    <location>
        <begin position="138"/>
        <end position="287"/>
    </location>
</feature>
<evidence type="ECO:0000313" key="5">
    <source>
        <dbReference type="EMBL" id="MDI1434222.1"/>
    </source>
</evidence>
<feature type="signal peptide" evidence="3">
    <location>
        <begin position="1"/>
        <end position="24"/>
    </location>
</feature>